<dbReference type="InterPro" id="IPR018060">
    <property type="entry name" value="HTH_AraC"/>
</dbReference>
<keyword evidence="3" id="KW-0804">Transcription</keyword>
<dbReference type="Proteomes" id="UP000235116">
    <property type="component" value="Chromosome"/>
</dbReference>
<dbReference type="Pfam" id="PF12625">
    <property type="entry name" value="Arabinose_bd"/>
    <property type="match status" value="1"/>
</dbReference>
<evidence type="ECO:0000256" key="2">
    <source>
        <dbReference type="ARBA" id="ARBA00023125"/>
    </source>
</evidence>
<dbReference type="AlphaFoldDB" id="A0A2K9LPC8"/>
<proteinExistence type="predicted"/>
<dbReference type="RefSeq" id="WP_101895583.1">
    <property type="nucleotide sequence ID" value="NZ_CP022684.1"/>
</dbReference>
<dbReference type="InterPro" id="IPR018062">
    <property type="entry name" value="HTH_AraC-typ_CS"/>
</dbReference>
<keyword evidence="2" id="KW-0238">DNA-binding</keyword>
<dbReference type="GO" id="GO:0005829">
    <property type="term" value="C:cytosol"/>
    <property type="evidence" value="ECO:0007669"/>
    <property type="project" value="TreeGrafter"/>
</dbReference>
<dbReference type="GO" id="GO:0009893">
    <property type="term" value="P:positive regulation of metabolic process"/>
    <property type="evidence" value="ECO:0007669"/>
    <property type="project" value="UniProtKB-ARBA"/>
</dbReference>
<dbReference type="PANTHER" id="PTHR47894:SF1">
    <property type="entry name" value="HTH-TYPE TRANSCRIPTIONAL REGULATOR VQSM"/>
    <property type="match status" value="1"/>
</dbReference>
<dbReference type="SMART" id="SM00342">
    <property type="entry name" value="HTH_ARAC"/>
    <property type="match status" value="1"/>
</dbReference>
<organism evidence="6 7">
    <name type="scientific">Ketobacter alkanivorans</name>
    <dbReference type="NCBI Taxonomy" id="1917421"/>
    <lineage>
        <taxon>Bacteria</taxon>
        <taxon>Pseudomonadati</taxon>
        <taxon>Pseudomonadota</taxon>
        <taxon>Gammaproteobacteria</taxon>
        <taxon>Pseudomonadales</taxon>
        <taxon>Ketobacteraceae</taxon>
        <taxon>Ketobacter</taxon>
    </lineage>
</organism>
<evidence type="ECO:0000256" key="1">
    <source>
        <dbReference type="ARBA" id="ARBA00023015"/>
    </source>
</evidence>
<keyword evidence="1" id="KW-0805">Transcription regulation</keyword>
<evidence type="ECO:0000313" key="7">
    <source>
        <dbReference type="Proteomes" id="UP000235116"/>
    </source>
</evidence>
<dbReference type="InterPro" id="IPR032687">
    <property type="entry name" value="AraC-type_N"/>
</dbReference>
<reference evidence="7" key="1">
    <citation type="submission" date="2017-08" db="EMBL/GenBank/DDBJ databases">
        <title>Direct submision.</title>
        <authorList>
            <person name="Kim S.-J."/>
            <person name="Rhee S.-K."/>
        </authorList>
    </citation>
    <scope>NUCLEOTIDE SEQUENCE [LARGE SCALE GENOMIC DNA]</scope>
    <source>
        <strain evidence="7">GI5</strain>
    </source>
</reference>
<dbReference type="Pfam" id="PF12833">
    <property type="entry name" value="HTH_18"/>
    <property type="match status" value="1"/>
</dbReference>
<dbReference type="SUPFAM" id="SSF46689">
    <property type="entry name" value="Homeodomain-like"/>
    <property type="match status" value="1"/>
</dbReference>
<dbReference type="GO" id="GO:0000976">
    <property type="term" value="F:transcription cis-regulatory region binding"/>
    <property type="evidence" value="ECO:0007669"/>
    <property type="project" value="TreeGrafter"/>
</dbReference>
<dbReference type="PRINTS" id="PR00032">
    <property type="entry name" value="HTHARAC"/>
</dbReference>
<sequence length="348" mass="39680">MTTPRLHVAIELIEAIGEYLDTIGKSAEAFFQQQGFAVDDDHNNGYSDFALFSSIFEAAAEYANDDYIGLKVGENFLARHWGRLGYLIMSGENGMEGIQYIQRFATIVTNALEMKWITDSETLSCEFSLQDSRVSRHVVDYFVSSSLALSRATSNDQTRYLSVCFQHDGGPTPPFYDEFLQTSCYFNQPCNQITVDIDGLRQVSAFRDPRLKKILEEHANQVLESLAVSDELVEKVQRYIVEALPQGTPSLKQTCEHIGQTERSFQRALAKQGINYQEMVDDLRMRMALEYIRNDYNFLDIAMMLGYSEQSAFHRAFKRWTGMPPSRYRRSLTQSNHEQKPGAEPGAE</sequence>
<dbReference type="PANTHER" id="PTHR47894">
    <property type="entry name" value="HTH-TYPE TRANSCRIPTIONAL REGULATOR GADX"/>
    <property type="match status" value="1"/>
</dbReference>
<dbReference type="OrthoDB" id="5722175at2"/>
<evidence type="ECO:0000313" key="6">
    <source>
        <dbReference type="EMBL" id="AUM14209.1"/>
    </source>
</evidence>
<dbReference type="GO" id="GO:0003700">
    <property type="term" value="F:DNA-binding transcription factor activity"/>
    <property type="evidence" value="ECO:0007669"/>
    <property type="project" value="InterPro"/>
</dbReference>
<evidence type="ECO:0000256" key="4">
    <source>
        <dbReference type="SAM" id="MobiDB-lite"/>
    </source>
</evidence>
<evidence type="ECO:0000256" key="3">
    <source>
        <dbReference type="ARBA" id="ARBA00023163"/>
    </source>
</evidence>
<dbReference type="PROSITE" id="PS00041">
    <property type="entry name" value="HTH_ARAC_FAMILY_1"/>
    <property type="match status" value="1"/>
</dbReference>
<feature type="domain" description="HTH araC/xylS-type" evidence="5">
    <location>
        <begin position="234"/>
        <end position="331"/>
    </location>
</feature>
<dbReference type="Gene3D" id="1.10.10.60">
    <property type="entry name" value="Homeodomain-like"/>
    <property type="match status" value="1"/>
</dbReference>
<protein>
    <recommendedName>
        <fullName evidence="5">HTH araC/xylS-type domain-containing protein</fullName>
    </recommendedName>
</protein>
<dbReference type="PROSITE" id="PS01124">
    <property type="entry name" value="HTH_ARAC_FAMILY_2"/>
    <property type="match status" value="1"/>
</dbReference>
<gene>
    <name evidence="6" type="ORF">Kalk_18055</name>
</gene>
<keyword evidence="7" id="KW-1185">Reference proteome</keyword>
<dbReference type="EMBL" id="CP022684">
    <property type="protein sequence ID" value="AUM14209.1"/>
    <property type="molecule type" value="Genomic_DNA"/>
</dbReference>
<dbReference type="InterPro" id="IPR009057">
    <property type="entry name" value="Homeodomain-like_sf"/>
</dbReference>
<name>A0A2K9LPC8_9GAMM</name>
<dbReference type="InterPro" id="IPR020449">
    <property type="entry name" value="Tscrpt_reg_AraC-type_HTH"/>
</dbReference>
<feature type="region of interest" description="Disordered" evidence="4">
    <location>
        <begin position="327"/>
        <end position="348"/>
    </location>
</feature>
<evidence type="ECO:0000259" key="5">
    <source>
        <dbReference type="PROSITE" id="PS01124"/>
    </source>
</evidence>
<accession>A0A2K9LPC8</accession>
<dbReference type="KEGG" id="kak:Kalk_18055"/>